<organism evidence="2 3">
    <name type="scientific">Trichinella zimbabwensis</name>
    <dbReference type="NCBI Taxonomy" id="268475"/>
    <lineage>
        <taxon>Eukaryota</taxon>
        <taxon>Metazoa</taxon>
        <taxon>Ecdysozoa</taxon>
        <taxon>Nematoda</taxon>
        <taxon>Enoplea</taxon>
        <taxon>Dorylaimia</taxon>
        <taxon>Trichinellida</taxon>
        <taxon>Trichinellidae</taxon>
        <taxon>Trichinella</taxon>
    </lineage>
</organism>
<keyword evidence="3" id="KW-1185">Reference proteome</keyword>
<dbReference type="EMBL" id="JYDP01000006">
    <property type="protein sequence ID" value="KRZ17664.1"/>
    <property type="molecule type" value="Genomic_DNA"/>
</dbReference>
<gene>
    <name evidence="2" type="ORF">T11_8407</name>
</gene>
<evidence type="ECO:0000313" key="3">
    <source>
        <dbReference type="Proteomes" id="UP000055024"/>
    </source>
</evidence>
<proteinExistence type="predicted"/>
<feature type="region of interest" description="Disordered" evidence="1">
    <location>
        <begin position="102"/>
        <end position="127"/>
    </location>
</feature>
<reference evidence="2 3" key="1">
    <citation type="submission" date="2015-01" db="EMBL/GenBank/DDBJ databases">
        <title>Evolution of Trichinella species and genotypes.</title>
        <authorList>
            <person name="Korhonen P.K."/>
            <person name="Edoardo P."/>
            <person name="Giuseppe L.R."/>
            <person name="Gasser R.B."/>
        </authorList>
    </citation>
    <scope>NUCLEOTIDE SEQUENCE [LARGE SCALE GENOMIC DNA]</scope>
    <source>
        <strain evidence="2">ISS1029</strain>
    </source>
</reference>
<name>A0A0V1I579_9BILA</name>
<dbReference type="AlphaFoldDB" id="A0A0V1I579"/>
<evidence type="ECO:0000256" key="1">
    <source>
        <dbReference type="SAM" id="MobiDB-lite"/>
    </source>
</evidence>
<protein>
    <submittedName>
        <fullName evidence="2">Uncharacterized protein</fullName>
    </submittedName>
</protein>
<evidence type="ECO:0000313" key="2">
    <source>
        <dbReference type="EMBL" id="KRZ17664.1"/>
    </source>
</evidence>
<accession>A0A0V1I579</accession>
<sequence length="179" mass="21289">LRMSRRYPRPPVYPYPLAHGGHIRQEAFMRNTGFYGRAFGPYPPLLRGPLATGRPDDSSFQGSIYSHNDFNNRSFDPNLASDSSNYLPYEPPEFDYYQYHAQSRQQGRRNHQRVNYNRNDDRRNGFFDDSMFENPWEDLERQWNTKQLQYDSQSEKSDSDDPCKKIWSEVQKIIESCQK</sequence>
<feature type="non-terminal residue" evidence="2">
    <location>
        <position position="1"/>
    </location>
</feature>
<dbReference type="Proteomes" id="UP000055024">
    <property type="component" value="Unassembled WGS sequence"/>
</dbReference>
<comment type="caution">
    <text evidence="2">The sequence shown here is derived from an EMBL/GenBank/DDBJ whole genome shotgun (WGS) entry which is preliminary data.</text>
</comment>
<dbReference type="OrthoDB" id="5913651at2759"/>